<keyword evidence="4" id="KW-1185">Reference proteome</keyword>
<sequence>MNKTTKRSDRSNVFRDYKRADCVSINNELQVSLNNYLSNFLERSVQQNWNLFKQKVAELTNRYIPLRRIRQNAKSPWFTLTLKRLLNKKKRIFRRAKLTNNAERWSAYLHAADEPLPSWIPDFTSTPDDSQQRVSWSPSDYLVQYVPHEVFEMMAFAMNTTHVQETGKSLETSVEELKMFFGISLTMSCLCYPQIRMYWMKKTRVPLVADNMTKNRYFQLRRRLKLVNELDVSEQEKEKDRLWRIRPLVSFLLEGCHKLPREENVSIDEQMIPFSGRTQLKQFVPRKPNPEGLKNFVLATPGGLILDFEIYQGKKAALYPGSSGIGESAVLRLIETLPPGTKVYFDRYFTSGPLLDKLAENGIAGTGTIMNNRIPKGVKLSSEKELKEKGRGTSEMFARNDKKQAVVRWYDNKPITLMSSIHASTQKTHAVGGPGKKKKHIDVPRPDVVRLYNVNMGGVDLADRMISYYRIKARVNKWTIRSIFHLFDIALSNSWMQYVQDMRAQQKRQKEILKFLEFRLSVGEELIAQAQSQMKRRVTPTKSGAHHQKGLRCLQSKQEQRR</sequence>
<feature type="domain" description="PiggyBac transposable element-derived protein" evidence="2">
    <location>
        <begin position="137"/>
        <end position="495"/>
    </location>
</feature>
<dbReference type="VEuPathDB" id="VectorBase:HLOH_065009"/>
<reference evidence="3 4" key="1">
    <citation type="journal article" date="2020" name="Cell">
        <title>Large-Scale Comparative Analyses of Tick Genomes Elucidate Their Genetic Diversity and Vector Capacities.</title>
        <authorList>
            <consortium name="Tick Genome and Microbiome Consortium (TIGMIC)"/>
            <person name="Jia N."/>
            <person name="Wang J."/>
            <person name="Shi W."/>
            <person name="Du L."/>
            <person name="Sun Y."/>
            <person name="Zhan W."/>
            <person name="Jiang J.F."/>
            <person name="Wang Q."/>
            <person name="Zhang B."/>
            <person name="Ji P."/>
            <person name="Bell-Sakyi L."/>
            <person name="Cui X.M."/>
            <person name="Yuan T.T."/>
            <person name="Jiang B.G."/>
            <person name="Yang W.F."/>
            <person name="Lam T.T."/>
            <person name="Chang Q.C."/>
            <person name="Ding S.J."/>
            <person name="Wang X.J."/>
            <person name="Zhu J.G."/>
            <person name="Ruan X.D."/>
            <person name="Zhao L."/>
            <person name="Wei J.T."/>
            <person name="Ye R.Z."/>
            <person name="Que T.C."/>
            <person name="Du C.H."/>
            <person name="Zhou Y.H."/>
            <person name="Cheng J.X."/>
            <person name="Dai P.F."/>
            <person name="Guo W.B."/>
            <person name="Han X.H."/>
            <person name="Huang E.J."/>
            <person name="Li L.F."/>
            <person name="Wei W."/>
            <person name="Gao Y.C."/>
            <person name="Liu J.Z."/>
            <person name="Shao H.Z."/>
            <person name="Wang X."/>
            <person name="Wang C.C."/>
            <person name="Yang T.C."/>
            <person name="Huo Q.B."/>
            <person name="Li W."/>
            <person name="Chen H.Y."/>
            <person name="Chen S.E."/>
            <person name="Zhou L.G."/>
            <person name="Ni X.B."/>
            <person name="Tian J.H."/>
            <person name="Sheng Y."/>
            <person name="Liu T."/>
            <person name="Pan Y.S."/>
            <person name="Xia L.Y."/>
            <person name="Li J."/>
            <person name="Zhao F."/>
            <person name="Cao W.C."/>
        </authorList>
    </citation>
    <scope>NUCLEOTIDE SEQUENCE [LARGE SCALE GENOMIC DNA]</scope>
    <source>
        <strain evidence="3">HaeL-2018</strain>
    </source>
</reference>
<dbReference type="PANTHER" id="PTHR47272:SF2">
    <property type="entry name" value="PIGGYBAC TRANSPOSABLE ELEMENT-DERIVED PROTEIN 3-LIKE"/>
    <property type="match status" value="1"/>
</dbReference>
<evidence type="ECO:0000259" key="2">
    <source>
        <dbReference type="Pfam" id="PF13843"/>
    </source>
</evidence>
<evidence type="ECO:0000256" key="1">
    <source>
        <dbReference type="SAM" id="MobiDB-lite"/>
    </source>
</evidence>
<protein>
    <recommendedName>
        <fullName evidence="2">PiggyBac transposable element-derived protein domain-containing protein</fullName>
    </recommendedName>
</protein>
<dbReference type="InterPro" id="IPR029526">
    <property type="entry name" value="PGBD"/>
</dbReference>
<evidence type="ECO:0000313" key="4">
    <source>
        <dbReference type="Proteomes" id="UP000821853"/>
    </source>
</evidence>
<feature type="region of interest" description="Disordered" evidence="1">
    <location>
        <begin position="532"/>
        <end position="562"/>
    </location>
</feature>
<dbReference type="EMBL" id="JABSTR010000001">
    <property type="protein sequence ID" value="KAH9360493.1"/>
    <property type="molecule type" value="Genomic_DNA"/>
</dbReference>
<dbReference type="Pfam" id="PF13843">
    <property type="entry name" value="DDE_Tnp_1_7"/>
    <property type="match status" value="1"/>
</dbReference>
<accession>A0A9J6FC22</accession>
<dbReference type="OrthoDB" id="118105at2759"/>
<comment type="caution">
    <text evidence="3">The sequence shown here is derived from an EMBL/GenBank/DDBJ whole genome shotgun (WGS) entry which is preliminary data.</text>
</comment>
<gene>
    <name evidence="3" type="ORF">HPB48_009644</name>
</gene>
<name>A0A9J6FC22_HAELO</name>
<dbReference type="OMA" id="ITKERQC"/>
<dbReference type="AlphaFoldDB" id="A0A9J6FC22"/>
<dbReference type="PANTHER" id="PTHR47272">
    <property type="entry name" value="DDE_TNP_1_7 DOMAIN-CONTAINING PROTEIN"/>
    <property type="match status" value="1"/>
</dbReference>
<dbReference type="Proteomes" id="UP000821853">
    <property type="component" value="Chromosome 1"/>
</dbReference>
<proteinExistence type="predicted"/>
<organism evidence="3 4">
    <name type="scientific">Haemaphysalis longicornis</name>
    <name type="common">Bush tick</name>
    <dbReference type="NCBI Taxonomy" id="44386"/>
    <lineage>
        <taxon>Eukaryota</taxon>
        <taxon>Metazoa</taxon>
        <taxon>Ecdysozoa</taxon>
        <taxon>Arthropoda</taxon>
        <taxon>Chelicerata</taxon>
        <taxon>Arachnida</taxon>
        <taxon>Acari</taxon>
        <taxon>Parasitiformes</taxon>
        <taxon>Ixodida</taxon>
        <taxon>Ixodoidea</taxon>
        <taxon>Ixodidae</taxon>
        <taxon>Haemaphysalinae</taxon>
        <taxon>Haemaphysalis</taxon>
    </lineage>
</organism>
<feature type="compositionally biased region" description="Basic residues" evidence="1">
    <location>
        <begin position="534"/>
        <end position="550"/>
    </location>
</feature>
<evidence type="ECO:0000313" key="3">
    <source>
        <dbReference type="EMBL" id="KAH9360493.1"/>
    </source>
</evidence>